<dbReference type="AlphaFoldDB" id="A0A6N7X6M9"/>
<proteinExistence type="inferred from homology"/>
<dbReference type="PANTHER" id="PTHR30576">
    <property type="entry name" value="COLANIC BIOSYNTHESIS UDP-GLUCOSE LIPID CARRIER TRANSFERASE"/>
    <property type="match status" value="1"/>
</dbReference>
<keyword evidence="4" id="KW-1185">Reference proteome</keyword>
<protein>
    <submittedName>
        <fullName evidence="3">Sugar transferase</fullName>
    </submittedName>
</protein>
<dbReference type="InterPro" id="IPR003362">
    <property type="entry name" value="Bact_transf"/>
</dbReference>
<dbReference type="Proteomes" id="UP000469424">
    <property type="component" value="Unassembled WGS sequence"/>
</dbReference>
<feature type="domain" description="Bacterial sugar transferase" evidence="2">
    <location>
        <begin position="7"/>
        <end position="181"/>
    </location>
</feature>
<keyword evidence="3" id="KW-0808">Transferase</keyword>
<comment type="caution">
    <text evidence="3">The sequence shown here is derived from an EMBL/GenBank/DDBJ whole genome shotgun (WGS) entry which is preliminary data.</text>
</comment>
<comment type="similarity">
    <text evidence="1">Belongs to the bacterial sugar transferase family.</text>
</comment>
<evidence type="ECO:0000256" key="1">
    <source>
        <dbReference type="ARBA" id="ARBA00006464"/>
    </source>
</evidence>
<organism evidence="3 4">
    <name type="scientific">Mogibacterium kristiansenii</name>
    <dbReference type="NCBI Taxonomy" id="2606708"/>
    <lineage>
        <taxon>Bacteria</taxon>
        <taxon>Bacillati</taxon>
        <taxon>Bacillota</taxon>
        <taxon>Clostridia</taxon>
        <taxon>Peptostreptococcales</taxon>
        <taxon>Anaerovoracaceae</taxon>
        <taxon>Mogibacterium</taxon>
    </lineage>
</organism>
<evidence type="ECO:0000259" key="2">
    <source>
        <dbReference type="Pfam" id="PF02397"/>
    </source>
</evidence>
<dbReference type="EMBL" id="VUNA01000015">
    <property type="protein sequence ID" value="MST71167.1"/>
    <property type="molecule type" value="Genomic_DNA"/>
</dbReference>
<sequence>MIFRVFKRMFDFVSALLLLIAISPVFFLLVLMVRVKLGSPVFFTQERTGKDMKKFKLIKFRTMTNEKDKNGKLLPDEMRQTKFGGFLRSSSLDELPELLCIIKGDMSVIGPRPLPPIYDDYYTDKELKRFCVKGGLIPPDSIDDNAVISWDEQFEYEANYAENLSLINDMKIFFNVFKIIFQRKETDYGNFVRKPLYEERKNRDNRGE</sequence>
<gene>
    <name evidence="3" type="ORF">FYJ65_07550</name>
</gene>
<dbReference type="PANTHER" id="PTHR30576:SF8">
    <property type="entry name" value="UNDECAPRENYL-PHOSPHATE GALACTOSE PHOSPHOTRANSFERASE"/>
    <property type="match status" value="1"/>
</dbReference>
<accession>A0A6N7X6M9</accession>
<name>A0A6N7X6M9_9FIRM</name>
<dbReference type="RefSeq" id="WP_154554728.1">
    <property type="nucleotide sequence ID" value="NZ_VUNA01000015.1"/>
</dbReference>
<reference evidence="3 4" key="1">
    <citation type="submission" date="2019-08" db="EMBL/GenBank/DDBJ databases">
        <title>In-depth cultivation of the pig gut microbiome towards novel bacterial diversity and tailored functional studies.</title>
        <authorList>
            <person name="Wylensek D."/>
            <person name="Hitch T.C.A."/>
            <person name="Clavel T."/>
        </authorList>
    </citation>
    <scope>NUCLEOTIDE SEQUENCE [LARGE SCALE GENOMIC DNA]</scope>
    <source>
        <strain evidence="3 4">WCA-MUC-591-APC-4B</strain>
    </source>
</reference>
<evidence type="ECO:0000313" key="3">
    <source>
        <dbReference type="EMBL" id="MST71167.1"/>
    </source>
</evidence>
<dbReference type="GO" id="GO:0016780">
    <property type="term" value="F:phosphotransferase activity, for other substituted phosphate groups"/>
    <property type="evidence" value="ECO:0007669"/>
    <property type="project" value="TreeGrafter"/>
</dbReference>
<evidence type="ECO:0000313" key="4">
    <source>
        <dbReference type="Proteomes" id="UP000469424"/>
    </source>
</evidence>
<dbReference type="Pfam" id="PF02397">
    <property type="entry name" value="Bac_transf"/>
    <property type="match status" value="1"/>
</dbReference>